<dbReference type="OrthoDB" id="10348584at2759"/>
<dbReference type="Proteomes" id="UP000799538">
    <property type="component" value="Unassembled WGS sequence"/>
</dbReference>
<protein>
    <submittedName>
        <fullName evidence="1">Uncharacterized protein</fullName>
    </submittedName>
</protein>
<reference evidence="2" key="1">
    <citation type="journal article" date="2020" name="Stud. Mycol.">
        <title>101 Dothideomycetes genomes: A test case for predicting lifestyles and emergence of pathogens.</title>
        <authorList>
            <person name="Haridas S."/>
            <person name="Albert R."/>
            <person name="Binder M."/>
            <person name="Bloem J."/>
            <person name="LaButti K."/>
            <person name="Salamov A."/>
            <person name="Andreopoulos B."/>
            <person name="Baker S."/>
            <person name="Barry K."/>
            <person name="Bills G."/>
            <person name="Bluhm B."/>
            <person name="Cannon C."/>
            <person name="Castanera R."/>
            <person name="Culley D."/>
            <person name="Daum C."/>
            <person name="Ezra D."/>
            <person name="Gonzalez J."/>
            <person name="Henrissat B."/>
            <person name="Kuo A."/>
            <person name="Liang C."/>
            <person name="Lipzen A."/>
            <person name="Lutzoni F."/>
            <person name="Magnuson J."/>
            <person name="Mondo S."/>
            <person name="Nolan M."/>
            <person name="Ohm R."/>
            <person name="Pangilinan J."/>
            <person name="Park H.-J."/>
            <person name="Ramirez L."/>
            <person name="Alfaro M."/>
            <person name="Sun H."/>
            <person name="Tritt A."/>
            <person name="Yoshinaga Y."/>
            <person name="Zwiers L.-H."/>
            <person name="Turgeon B."/>
            <person name="Goodwin S."/>
            <person name="Spatafora J."/>
            <person name="Crous P."/>
            <person name="Grigoriev I."/>
        </authorList>
    </citation>
    <scope>NUCLEOTIDE SEQUENCE [LARGE SCALE GENOMIC DNA]</scope>
    <source>
        <strain evidence="2">CECT 20119</strain>
    </source>
</reference>
<dbReference type="AlphaFoldDB" id="A0A6A6GFJ3"/>
<dbReference type="InterPro" id="IPR032675">
    <property type="entry name" value="LRR_dom_sf"/>
</dbReference>
<keyword evidence="2" id="KW-1185">Reference proteome</keyword>
<dbReference type="EMBL" id="ML992505">
    <property type="protein sequence ID" value="KAF2224504.1"/>
    <property type="molecule type" value="Genomic_DNA"/>
</dbReference>
<gene>
    <name evidence="1" type="ORF">BDZ85DRAFT_261083</name>
</gene>
<evidence type="ECO:0000313" key="2">
    <source>
        <dbReference type="Proteomes" id="UP000799538"/>
    </source>
</evidence>
<name>A0A6A6GFJ3_9PEZI</name>
<evidence type="ECO:0000313" key="1">
    <source>
        <dbReference type="EMBL" id="KAF2224504.1"/>
    </source>
</evidence>
<dbReference type="Gene3D" id="3.80.10.10">
    <property type="entry name" value="Ribonuclease Inhibitor"/>
    <property type="match status" value="1"/>
</dbReference>
<sequence length="336" mass="38766">MMMLSASIAGDVSEESFPRHLPQSLLEVGSSAIPRPSPWTQEICDIFSGISYSTSYQTSHRVCTSLKSLVIRDLKFVMQAAPAINFCGLCRLELHGCSESNDAELSTFSKVVAPLKTLVISSAQQRIRNGQRHIPWSSGISSRHIQQALWNFRHTLENLTLYGYDHPVVPRDTRTVTFRQLSKLRRLHVTPGYLPMDETGLRRNLDAEFPLSLEELWALRLNHEQRTILPAMLSDRVTLPHLNTVILDIHRSHADMFDYQQYAELGRKRNVKVAIWKLHCHRRSCWSQDTGFICNLDSDQIRDSMAWEDPRLQYTIAAAWPEYSAREWKRQELYDM</sequence>
<proteinExistence type="predicted"/>
<organism evidence="1 2">
    <name type="scientific">Elsinoe ampelina</name>
    <dbReference type="NCBI Taxonomy" id="302913"/>
    <lineage>
        <taxon>Eukaryota</taxon>
        <taxon>Fungi</taxon>
        <taxon>Dikarya</taxon>
        <taxon>Ascomycota</taxon>
        <taxon>Pezizomycotina</taxon>
        <taxon>Dothideomycetes</taxon>
        <taxon>Dothideomycetidae</taxon>
        <taxon>Myriangiales</taxon>
        <taxon>Elsinoaceae</taxon>
        <taxon>Elsinoe</taxon>
    </lineage>
</organism>
<accession>A0A6A6GFJ3</accession>